<keyword evidence="2" id="KW-0472">Membrane</keyword>
<feature type="region of interest" description="Disordered" evidence="1">
    <location>
        <begin position="216"/>
        <end position="243"/>
    </location>
</feature>
<evidence type="ECO:0000256" key="2">
    <source>
        <dbReference type="SAM" id="Phobius"/>
    </source>
</evidence>
<keyword evidence="2" id="KW-0812">Transmembrane</keyword>
<protein>
    <recommendedName>
        <fullName evidence="3">Protein-glutamine gamma-glutamyltransferase-like C-terminal domain-containing protein</fullName>
    </recommendedName>
</protein>
<organism evidence="4 5">
    <name type="scientific">Actinomyces radicidentis</name>
    <dbReference type="NCBI Taxonomy" id="111015"/>
    <lineage>
        <taxon>Bacteria</taxon>
        <taxon>Bacillati</taxon>
        <taxon>Actinomycetota</taxon>
        <taxon>Actinomycetes</taxon>
        <taxon>Actinomycetales</taxon>
        <taxon>Actinomycetaceae</taxon>
        <taxon>Actinomyces</taxon>
    </lineage>
</organism>
<feature type="domain" description="Protein-glutamine gamma-glutamyltransferase-like C-terminal" evidence="3">
    <location>
        <begin position="150"/>
        <end position="219"/>
    </location>
</feature>
<reference evidence="5" key="1">
    <citation type="submission" date="2016-02" db="EMBL/GenBank/DDBJ databases">
        <authorList>
            <person name="Holder M.E."/>
            <person name="Ajami N.J."/>
            <person name="Petrosino J.F."/>
        </authorList>
    </citation>
    <scope>NUCLEOTIDE SEQUENCE [LARGE SCALE GENOMIC DNA]</scope>
    <source>
        <strain evidence="5">CCUG 36733</strain>
    </source>
</reference>
<evidence type="ECO:0000259" key="3">
    <source>
        <dbReference type="Pfam" id="PF13559"/>
    </source>
</evidence>
<dbReference type="AlphaFoldDB" id="A0A109W229"/>
<name>A0A109W229_ACTRD</name>
<dbReference type="STRING" id="111015.AXF14_01465"/>
<sequence>MTPPLATVLPARALARAGAVVHARALAADVPATPSADEAREAASHELAKPAYQPRDGLAGAVLAWLRDHLDPGGLVPGAPSWLSVLIVGLAVCGLLALVLLMLTRLSGARTSRIPSHSLFDGDDRDADALRAAAEDAAARSDWSTAVVERYRAIIRSLDERGLIEDHPGLTAHEAAVAASAALGSLGAELVAAARVFDCVRYGDLLPTAQQDASMRELADRVTATTPPEPERSPAPERWAVHR</sequence>
<feature type="transmembrane region" description="Helical" evidence="2">
    <location>
        <begin position="82"/>
        <end position="103"/>
    </location>
</feature>
<gene>
    <name evidence="4" type="ORF">AXF14_01465</name>
</gene>
<dbReference type="EMBL" id="CP014228">
    <property type="protein sequence ID" value="AMD86509.1"/>
    <property type="molecule type" value="Genomic_DNA"/>
</dbReference>
<evidence type="ECO:0000313" key="5">
    <source>
        <dbReference type="Proteomes" id="UP000065220"/>
    </source>
</evidence>
<accession>A0A109W229</accession>
<dbReference type="RefSeq" id="WP_067939499.1">
    <property type="nucleotide sequence ID" value="NZ_CAUSVG010000080.1"/>
</dbReference>
<dbReference type="Pfam" id="PF13559">
    <property type="entry name" value="DUF4129"/>
    <property type="match status" value="1"/>
</dbReference>
<dbReference type="Proteomes" id="UP000065220">
    <property type="component" value="Chromosome"/>
</dbReference>
<keyword evidence="5" id="KW-1185">Reference proteome</keyword>
<dbReference type="KEGG" id="ard:AXF14_01465"/>
<proteinExistence type="predicted"/>
<evidence type="ECO:0000256" key="1">
    <source>
        <dbReference type="SAM" id="MobiDB-lite"/>
    </source>
</evidence>
<dbReference type="InterPro" id="IPR025403">
    <property type="entry name" value="TgpA-like_C"/>
</dbReference>
<keyword evidence="2" id="KW-1133">Transmembrane helix</keyword>
<evidence type="ECO:0000313" key="4">
    <source>
        <dbReference type="EMBL" id="AMD86509.1"/>
    </source>
</evidence>